<sequence length="307" mass="36032">MTKQLNKLFKENYIETLQCDSFEADSTILSSNSYKYFSKRYNKFMVLSKIYFSQNNTIKDFINDLRQYRKVELHENILKFIGIIKQNSSTHEIIFIHEYANDGTLRQYLNQNFCILNWNDKLILAKQLVKVAVSGTPKKYVKIYTDCWRYGSSLRPTIQNVFKDLNNINYNYDEIITESIKNKEHKENSILKNECSNKSDLLQHYTDLRYEIIKELEIISSIILTLKKIPSSEDSINSSLLIPKIFPSSLISNNLDDNNLVKFLFDLNNLFISQINIQGISEVTSYFVLLQLLDSFMNMELELVLII</sequence>
<gene>
    <name evidence="1" type="ORF">SCALOS_LOCUS1613</name>
</gene>
<comment type="caution">
    <text evidence="1">The sequence shown here is derived from an EMBL/GenBank/DDBJ whole genome shotgun (WGS) entry which is preliminary data.</text>
</comment>
<dbReference type="EMBL" id="CAJVPM010001172">
    <property type="protein sequence ID" value="CAG8461027.1"/>
    <property type="molecule type" value="Genomic_DNA"/>
</dbReference>
<keyword evidence="2" id="KW-1185">Reference proteome</keyword>
<accession>A0ACA9KA04</accession>
<proteinExistence type="predicted"/>
<reference evidence="1" key="1">
    <citation type="submission" date="2021-06" db="EMBL/GenBank/DDBJ databases">
        <authorList>
            <person name="Kallberg Y."/>
            <person name="Tangrot J."/>
            <person name="Rosling A."/>
        </authorList>
    </citation>
    <scope>NUCLEOTIDE SEQUENCE</scope>
    <source>
        <strain evidence="1">AU212A</strain>
    </source>
</reference>
<evidence type="ECO:0000313" key="1">
    <source>
        <dbReference type="EMBL" id="CAG8461027.1"/>
    </source>
</evidence>
<name>A0ACA9KA04_9GLOM</name>
<evidence type="ECO:0000313" key="2">
    <source>
        <dbReference type="Proteomes" id="UP000789860"/>
    </source>
</evidence>
<dbReference type="Proteomes" id="UP000789860">
    <property type="component" value="Unassembled WGS sequence"/>
</dbReference>
<organism evidence="1 2">
    <name type="scientific">Scutellospora calospora</name>
    <dbReference type="NCBI Taxonomy" id="85575"/>
    <lineage>
        <taxon>Eukaryota</taxon>
        <taxon>Fungi</taxon>
        <taxon>Fungi incertae sedis</taxon>
        <taxon>Mucoromycota</taxon>
        <taxon>Glomeromycotina</taxon>
        <taxon>Glomeromycetes</taxon>
        <taxon>Diversisporales</taxon>
        <taxon>Gigasporaceae</taxon>
        <taxon>Scutellospora</taxon>
    </lineage>
</organism>
<protein>
    <submittedName>
        <fullName evidence="1">4570_t:CDS:1</fullName>
    </submittedName>
</protein>